<accession>A0A3G6J6N1</accession>
<protein>
    <submittedName>
        <fullName evidence="2">Uncharacterized protein</fullName>
    </submittedName>
</protein>
<dbReference type="AlphaFoldDB" id="A0A3G6J6N1"/>
<feature type="transmembrane region" description="Helical" evidence="1">
    <location>
        <begin position="32"/>
        <end position="50"/>
    </location>
</feature>
<sequence>MSYHNSSGSKSPVPQQCYLATTIQLLRWQRSVRFLAITVVFYAVFCNLYIRFGLQRPVPCIGNQAERRHAPPQLH</sequence>
<evidence type="ECO:0000313" key="3">
    <source>
        <dbReference type="Proteomes" id="UP000269019"/>
    </source>
</evidence>
<evidence type="ECO:0000313" key="2">
    <source>
        <dbReference type="EMBL" id="AZA13472.1"/>
    </source>
</evidence>
<keyword evidence="1" id="KW-0812">Transmembrane</keyword>
<organism evidence="2 3">
    <name type="scientific">Corynebacterium choanae</name>
    <dbReference type="NCBI Taxonomy" id="1862358"/>
    <lineage>
        <taxon>Bacteria</taxon>
        <taxon>Bacillati</taxon>
        <taxon>Actinomycetota</taxon>
        <taxon>Actinomycetes</taxon>
        <taxon>Mycobacteriales</taxon>
        <taxon>Corynebacteriaceae</taxon>
        <taxon>Corynebacterium</taxon>
    </lineage>
</organism>
<evidence type="ECO:0000256" key="1">
    <source>
        <dbReference type="SAM" id="Phobius"/>
    </source>
</evidence>
<keyword evidence="1" id="KW-0472">Membrane</keyword>
<proteinExistence type="predicted"/>
<name>A0A3G6J6N1_9CORY</name>
<reference evidence="2 3" key="1">
    <citation type="submission" date="2018-11" db="EMBL/GenBank/DDBJ databases">
        <authorList>
            <person name="Kleinhagauer T."/>
            <person name="Glaeser S.P."/>
            <person name="Spergser J."/>
            <person name="Ruckert C."/>
            <person name="Kaempfer P."/>
            <person name="Busse H.-J."/>
        </authorList>
    </citation>
    <scope>NUCLEOTIDE SEQUENCE [LARGE SCALE GENOMIC DNA]</scope>
    <source>
        <strain evidence="2 3">200CH</strain>
    </source>
</reference>
<dbReference type="KEGG" id="ccho:CCHOA_05340"/>
<gene>
    <name evidence="2" type="ORF">CCHOA_05340</name>
</gene>
<dbReference type="EMBL" id="CP033896">
    <property type="protein sequence ID" value="AZA13472.1"/>
    <property type="molecule type" value="Genomic_DNA"/>
</dbReference>
<keyword evidence="1" id="KW-1133">Transmembrane helix</keyword>
<dbReference type="Proteomes" id="UP000269019">
    <property type="component" value="Chromosome"/>
</dbReference>
<keyword evidence="3" id="KW-1185">Reference proteome</keyword>